<dbReference type="InterPro" id="IPR001878">
    <property type="entry name" value="Znf_CCHC"/>
</dbReference>
<feature type="compositionally biased region" description="Polar residues" evidence="2">
    <location>
        <begin position="183"/>
        <end position="194"/>
    </location>
</feature>
<feature type="compositionally biased region" description="Basic and acidic residues" evidence="2">
    <location>
        <begin position="139"/>
        <end position="158"/>
    </location>
</feature>
<keyword evidence="1" id="KW-0862">Zinc</keyword>
<name>W4KIZ2_HETIT</name>
<feature type="compositionally biased region" description="Basic and acidic residues" evidence="2">
    <location>
        <begin position="350"/>
        <end position="362"/>
    </location>
</feature>
<evidence type="ECO:0000313" key="4">
    <source>
        <dbReference type="EMBL" id="ETW85041.1"/>
    </source>
</evidence>
<feature type="compositionally biased region" description="Low complexity" evidence="2">
    <location>
        <begin position="159"/>
        <end position="171"/>
    </location>
</feature>
<dbReference type="AlphaFoldDB" id="W4KIZ2"/>
<dbReference type="GO" id="GO:0003676">
    <property type="term" value="F:nucleic acid binding"/>
    <property type="evidence" value="ECO:0007669"/>
    <property type="project" value="InterPro"/>
</dbReference>
<dbReference type="GeneID" id="20673974"/>
<protein>
    <recommendedName>
        <fullName evidence="3">CCHC-type domain-containing protein</fullName>
    </recommendedName>
</protein>
<gene>
    <name evidence="4" type="ORF">HETIRDRAFT_424510</name>
</gene>
<dbReference type="GO" id="GO:0008270">
    <property type="term" value="F:zinc ion binding"/>
    <property type="evidence" value="ECO:0007669"/>
    <property type="project" value="UniProtKB-KW"/>
</dbReference>
<dbReference type="KEGG" id="hir:HETIRDRAFT_424510"/>
<evidence type="ECO:0000256" key="2">
    <source>
        <dbReference type="SAM" id="MobiDB-lite"/>
    </source>
</evidence>
<keyword evidence="5" id="KW-1185">Reference proteome</keyword>
<dbReference type="HOGENOM" id="CLU_519764_0_0_1"/>
<reference evidence="4 5" key="1">
    <citation type="journal article" date="2012" name="New Phytol.">
        <title>Insight into trade-off between wood decay and parasitism from the genome of a fungal forest pathogen.</title>
        <authorList>
            <person name="Olson A."/>
            <person name="Aerts A."/>
            <person name="Asiegbu F."/>
            <person name="Belbahri L."/>
            <person name="Bouzid O."/>
            <person name="Broberg A."/>
            <person name="Canback B."/>
            <person name="Coutinho P.M."/>
            <person name="Cullen D."/>
            <person name="Dalman K."/>
            <person name="Deflorio G."/>
            <person name="van Diepen L.T."/>
            <person name="Dunand C."/>
            <person name="Duplessis S."/>
            <person name="Durling M."/>
            <person name="Gonthier P."/>
            <person name="Grimwood J."/>
            <person name="Fossdal C.G."/>
            <person name="Hansson D."/>
            <person name="Henrissat B."/>
            <person name="Hietala A."/>
            <person name="Himmelstrand K."/>
            <person name="Hoffmeister D."/>
            <person name="Hogberg N."/>
            <person name="James T.Y."/>
            <person name="Karlsson M."/>
            <person name="Kohler A."/>
            <person name="Kues U."/>
            <person name="Lee Y.H."/>
            <person name="Lin Y.C."/>
            <person name="Lind M."/>
            <person name="Lindquist E."/>
            <person name="Lombard V."/>
            <person name="Lucas S."/>
            <person name="Lunden K."/>
            <person name="Morin E."/>
            <person name="Murat C."/>
            <person name="Park J."/>
            <person name="Raffaello T."/>
            <person name="Rouze P."/>
            <person name="Salamov A."/>
            <person name="Schmutz J."/>
            <person name="Solheim H."/>
            <person name="Stahlberg J."/>
            <person name="Velez H."/>
            <person name="de Vries R.P."/>
            <person name="Wiebenga A."/>
            <person name="Woodward S."/>
            <person name="Yakovlev I."/>
            <person name="Garbelotto M."/>
            <person name="Martin F."/>
            <person name="Grigoriev I.V."/>
            <person name="Stenlid J."/>
        </authorList>
    </citation>
    <scope>NUCLEOTIDE SEQUENCE [LARGE SCALE GENOMIC DNA]</scope>
    <source>
        <strain evidence="4 5">TC 32-1</strain>
    </source>
</reference>
<dbReference type="PROSITE" id="PS50158">
    <property type="entry name" value="ZF_CCHC"/>
    <property type="match status" value="1"/>
</dbReference>
<keyword evidence="1" id="KW-0479">Metal-binding</keyword>
<proteinExistence type="predicted"/>
<feature type="domain" description="CCHC-type" evidence="3">
    <location>
        <begin position="421"/>
        <end position="435"/>
    </location>
</feature>
<sequence length="524" mass="60217">MCQILQDREDQQEEDRITKALLDLPGRRLLDEGYTIRQIQQKARALNRQFKDDEYKLEGRRIGQSYLDKGTTPVKLKENATAQLKDVIDARNRRRVQDLPIPETLYSAKFKTLGILEIATEHDKKEAKSKKPSAPPQSRRPESAKRPEARRKELDRGSSRTSATSERSSNLNRERSDPRVRSQKATTDTSPSKTYSERSWMKPQRKPSDSANWRTQAYQELQRQTNRGPLSLRLLKPRPHHRPYLLKQEGKESIKERLSRPKPLLNFPTKPFPYLDMSSSSLLPLLNGTRHLSPLTLPVPEPFPHLPMTDIHNALPYPYADPFPGNRLPPIPVFDDAGRPISRPSSPPYDPERAAREHEIHHSTPVSSSPEAAAHPPPSLINGWPLDGVRVSEQVWPPLRDPSPSPPPLVLPPPATDTRLCWECDRPGHLIANCPITRIRRRTDLTARNFIRDYEAYGEVVELLSTQLEHVAENYGYYWHIRDRMIDDTRWEGHLTRHAPVMDPHTFMAPPIRDPDVVTSQRRV</sequence>
<accession>W4KIZ2</accession>
<evidence type="ECO:0000256" key="1">
    <source>
        <dbReference type="PROSITE-ProRule" id="PRU00047"/>
    </source>
</evidence>
<evidence type="ECO:0000259" key="3">
    <source>
        <dbReference type="PROSITE" id="PS50158"/>
    </source>
</evidence>
<dbReference type="EMBL" id="KI925455">
    <property type="protein sequence ID" value="ETW85041.1"/>
    <property type="molecule type" value="Genomic_DNA"/>
</dbReference>
<feature type="region of interest" description="Disordered" evidence="2">
    <location>
        <begin position="121"/>
        <end position="212"/>
    </location>
</feature>
<dbReference type="Proteomes" id="UP000030671">
    <property type="component" value="Unassembled WGS sequence"/>
</dbReference>
<feature type="region of interest" description="Disordered" evidence="2">
    <location>
        <begin position="328"/>
        <end position="379"/>
    </location>
</feature>
<dbReference type="InParanoid" id="W4KIZ2"/>
<dbReference type="RefSeq" id="XP_009541934.1">
    <property type="nucleotide sequence ID" value="XM_009543639.1"/>
</dbReference>
<keyword evidence="1" id="KW-0863">Zinc-finger</keyword>
<evidence type="ECO:0000313" key="5">
    <source>
        <dbReference type="Proteomes" id="UP000030671"/>
    </source>
</evidence>
<organism evidence="4 5">
    <name type="scientific">Heterobasidion irregulare (strain TC 32-1)</name>
    <dbReference type="NCBI Taxonomy" id="747525"/>
    <lineage>
        <taxon>Eukaryota</taxon>
        <taxon>Fungi</taxon>
        <taxon>Dikarya</taxon>
        <taxon>Basidiomycota</taxon>
        <taxon>Agaricomycotina</taxon>
        <taxon>Agaricomycetes</taxon>
        <taxon>Russulales</taxon>
        <taxon>Bondarzewiaceae</taxon>
        <taxon>Heterobasidion</taxon>
        <taxon>Heterobasidion annosum species complex</taxon>
    </lineage>
</organism>